<keyword evidence="7" id="KW-0677">Repeat</keyword>
<dbReference type="Pfam" id="PF13202">
    <property type="entry name" value="EF-hand_5"/>
    <property type="match status" value="1"/>
</dbReference>
<dbReference type="FunFam" id="1.10.510.10:FF:000571">
    <property type="entry name" value="Maternal embryonic leucine zipper kinase"/>
    <property type="match status" value="1"/>
</dbReference>
<dbReference type="CDD" id="cd00051">
    <property type="entry name" value="EFh"/>
    <property type="match status" value="1"/>
</dbReference>
<dbReference type="Proteomes" id="UP001295684">
    <property type="component" value="Unassembled WGS sequence"/>
</dbReference>
<dbReference type="InterPro" id="IPR011009">
    <property type="entry name" value="Kinase-like_dom_sf"/>
</dbReference>
<dbReference type="PROSITE" id="PS00108">
    <property type="entry name" value="PROTEIN_KINASE_ST"/>
    <property type="match status" value="1"/>
</dbReference>
<dbReference type="PANTHER" id="PTHR24349">
    <property type="entry name" value="SERINE/THREONINE-PROTEIN KINASE"/>
    <property type="match status" value="1"/>
</dbReference>
<feature type="binding site" evidence="15">
    <location>
        <position position="179"/>
    </location>
    <ligand>
        <name>ATP</name>
        <dbReference type="ChEBI" id="CHEBI:30616"/>
    </ligand>
</feature>
<dbReference type="PROSITE" id="PS00107">
    <property type="entry name" value="PROTEIN_KINASE_ATP"/>
    <property type="match status" value="1"/>
</dbReference>
<evidence type="ECO:0000256" key="6">
    <source>
        <dbReference type="ARBA" id="ARBA00022723"/>
    </source>
</evidence>
<feature type="domain" description="Protein kinase" evidence="17">
    <location>
        <begin position="150"/>
        <end position="407"/>
    </location>
</feature>
<evidence type="ECO:0000313" key="20">
    <source>
        <dbReference type="Proteomes" id="UP001295684"/>
    </source>
</evidence>
<evidence type="ECO:0000256" key="7">
    <source>
        <dbReference type="ARBA" id="ARBA00022737"/>
    </source>
</evidence>
<dbReference type="InterPro" id="IPR011992">
    <property type="entry name" value="EF-hand-dom_pair"/>
</dbReference>
<dbReference type="SUPFAM" id="SSF47473">
    <property type="entry name" value="EF-hand"/>
    <property type="match status" value="1"/>
</dbReference>
<feature type="domain" description="EF-hand" evidence="18">
    <location>
        <begin position="485"/>
        <end position="514"/>
    </location>
</feature>
<keyword evidence="8 15" id="KW-0547">Nucleotide-binding</keyword>
<evidence type="ECO:0000256" key="10">
    <source>
        <dbReference type="ARBA" id="ARBA00022837"/>
    </source>
</evidence>
<comment type="similarity">
    <text evidence="12">Belongs to the protein kinase superfamily. Ser/Thr protein kinase family. CDPK subfamily.</text>
</comment>
<dbReference type="Gene3D" id="3.30.200.20">
    <property type="entry name" value="Phosphorylase Kinase, domain 1"/>
    <property type="match status" value="1"/>
</dbReference>
<accession>A0AAD1U4I8</accession>
<evidence type="ECO:0000256" key="13">
    <source>
        <dbReference type="ARBA" id="ARBA00047899"/>
    </source>
</evidence>
<evidence type="ECO:0000256" key="15">
    <source>
        <dbReference type="PROSITE-ProRule" id="PRU10141"/>
    </source>
</evidence>
<comment type="caution">
    <text evidence="19">The sequence shown here is derived from an EMBL/GenBank/DDBJ whole genome shotgun (WGS) entry which is preliminary data.</text>
</comment>
<dbReference type="GO" id="GO:0005509">
    <property type="term" value="F:calcium ion binding"/>
    <property type="evidence" value="ECO:0007669"/>
    <property type="project" value="InterPro"/>
</dbReference>
<sequence length="617" mass="70796">MGNTCCKNTEESQESSRGFYPGNKHRRYQNYHQYKPNKNDIHNPRCSGAHCESPDNVKINVNNMMIYCGQAQMGRNGKEETSPEKSPSILDKCKEKYRPNSISCVKEVDESKEVSRKEDNTFSKINRDLSNKSIYENMVRKGNFKIEDKYDFKEPLGKGGFGRVIKAILKDGGHIRACKIQSKKNFSKKALTMVKNEIEILKIADHPNIIKIFEFTEDEEDLNIFMELCEGGEIFEYICKKGTFSEGMACKIIKQVLSALAYLHSKNIIHSDLKAENIMFFEKDAKDLHVKLIDFGMATKFNPKEKLSQVQGTPYYLAPEILKGKYDEKADIWSCGVLLYIMLSGGPPFRGKSLKEVFISILTHELTFELKKWDHISEMSKNFIRKLLEFKPSDRPTAQDCLKMAWVKRFSKNKECGTNVISKSVLKNLQRFNCERKFQQAILAYIANYLTPARNNKKLRETFLKLDEDHDGVLKKNDLKCLIPKQILSAMDLNNDGVIDYTEFVAAATDVKTTLTEANLKHSFKQFDVNGEGYIDIENLKKILGVVEAEDDLVDILQLVEIGDEKRINYTEFKKIMMMLIRNHSKSISDLGKKKSSILDLGFLMQAQCVSKDFNFP</sequence>
<keyword evidence="11 15" id="KW-0067">ATP-binding</keyword>
<dbReference type="Gene3D" id="1.10.510.10">
    <property type="entry name" value="Transferase(Phosphotransferase) domain 1"/>
    <property type="match status" value="1"/>
</dbReference>
<dbReference type="InterPro" id="IPR002048">
    <property type="entry name" value="EF_hand_dom"/>
</dbReference>
<comment type="subunit">
    <text evidence="2">Monomer.</text>
</comment>
<keyword evidence="5" id="KW-0808">Transferase</keyword>
<keyword evidence="4" id="KW-0723">Serine/threonine-protein kinase</keyword>
<comment type="catalytic activity">
    <reaction evidence="13">
        <text>L-threonyl-[protein] + ATP = O-phospho-L-threonyl-[protein] + ADP + H(+)</text>
        <dbReference type="Rhea" id="RHEA:46608"/>
        <dbReference type="Rhea" id="RHEA-COMP:11060"/>
        <dbReference type="Rhea" id="RHEA-COMP:11605"/>
        <dbReference type="ChEBI" id="CHEBI:15378"/>
        <dbReference type="ChEBI" id="CHEBI:30013"/>
        <dbReference type="ChEBI" id="CHEBI:30616"/>
        <dbReference type="ChEBI" id="CHEBI:61977"/>
        <dbReference type="ChEBI" id="CHEBI:456216"/>
        <dbReference type="EC" id="2.7.11.1"/>
    </reaction>
</comment>
<dbReference type="EMBL" id="CAMPGE010002956">
    <property type="protein sequence ID" value="CAI2361773.1"/>
    <property type="molecule type" value="Genomic_DNA"/>
</dbReference>
<dbReference type="AlphaFoldDB" id="A0AAD1U4I8"/>
<evidence type="ECO:0000256" key="8">
    <source>
        <dbReference type="ARBA" id="ARBA00022741"/>
    </source>
</evidence>
<organism evidence="19 20">
    <name type="scientific">Euplotes crassus</name>
    <dbReference type="NCBI Taxonomy" id="5936"/>
    <lineage>
        <taxon>Eukaryota</taxon>
        <taxon>Sar</taxon>
        <taxon>Alveolata</taxon>
        <taxon>Ciliophora</taxon>
        <taxon>Intramacronucleata</taxon>
        <taxon>Spirotrichea</taxon>
        <taxon>Hypotrichia</taxon>
        <taxon>Euplotida</taxon>
        <taxon>Euplotidae</taxon>
        <taxon>Moneuplotes</taxon>
    </lineage>
</organism>
<dbReference type="FunFam" id="3.30.200.20:FF:000315">
    <property type="entry name" value="Calcium-dependent protein kinase 3"/>
    <property type="match status" value="1"/>
</dbReference>
<keyword evidence="10" id="KW-0106">Calcium</keyword>
<gene>
    <name evidence="19" type="ORF">ECRASSUSDP1_LOCUS3086</name>
</gene>
<evidence type="ECO:0000256" key="4">
    <source>
        <dbReference type="ARBA" id="ARBA00022527"/>
    </source>
</evidence>
<evidence type="ECO:0000256" key="2">
    <source>
        <dbReference type="ARBA" id="ARBA00011245"/>
    </source>
</evidence>
<dbReference type="InterPro" id="IPR018247">
    <property type="entry name" value="EF_Hand_1_Ca_BS"/>
</dbReference>
<dbReference type="Pfam" id="PF00069">
    <property type="entry name" value="Pkinase"/>
    <property type="match status" value="1"/>
</dbReference>
<keyword evidence="20" id="KW-1185">Reference proteome</keyword>
<dbReference type="Gene3D" id="1.10.238.10">
    <property type="entry name" value="EF-hand"/>
    <property type="match status" value="2"/>
</dbReference>
<dbReference type="SUPFAM" id="SSF56112">
    <property type="entry name" value="Protein kinase-like (PK-like)"/>
    <property type="match status" value="1"/>
</dbReference>
<dbReference type="SMART" id="SM00054">
    <property type="entry name" value="EFh"/>
    <property type="match status" value="4"/>
</dbReference>
<keyword evidence="6" id="KW-0479">Metal-binding</keyword>
<dbReference type="InterPro" id="IPR000719">
    <property type="entry name" value="Prot_kinase_dom"/>
</dbReference>
<evidence type="ECO:0000256" key="9">
    <source>
        <dbReference type="ARBA" id="ARBA00022777"/>
    </source>
</evidence>
<reference evidence="19" key="1">
    <citation type="submission" date="2023-07" db="EMBL/GenBank/DDBJ databases">
        <authorList>
            <consortium name="AG Swart"/>
            <person name="Singh M."/>
            <person name="Singh A."/>
            <person name="Seah K."/>
            <person name="Emmerich C."/>
        </authorList>
    </citation>
    <scope>NUCLEOTIDE SEQUENCE</scope>
    <source>
        <strain evidence="19">DP1</strain>
    </source>
</reference>
<dbReference type="InterPro" id="IPR050205">
    <property type="entry name" value="CDPK_Ser/Thr_kinases"/>
</dbReference>
<feature type="region of interest" description="Disordered" evidence="16">
    <location>
        <begin position="1"/>
        <end position="24"/>
    </location>
</feature>
<evidence type="ECO:0000256" key="14">
    <source>
        <dbReference type="ARBA" id="ARBA00048679"/>
    </source>
</evidence>
<feature type="domain" description="EF-hand" evidence="18">
    <location>
        <begin position="515"/>
        <end position="550"/>
    </location>
</feature>
<dbReference type="InterPro" id="IPR017441">
    <property type="entry name" value="Protein_kinase_ATP_BS"/>
</dbReference>
<evidence type="ECO:0000259" key="17">
    <source>
        <dbReference type="PROSITE" id="PS50011"/>
    </source>
</evidence>
<dbReference type="PROSITE" id="PS50222">
    <property type="entry name" value="EF_HAND_2"/>
    <property type="match status" value="2"/>
</dbReference>
<dbReference type="EC" id="2.7.11.1" evidence="3"/>
<evidence type="ECO:0000256" key="5">
    <source>
        <dbReference type="ARBA" id="ARBA00022679"/>
    </source>
</evidence>
<dbReference type="GO" id="GO:0005524">
    <property type="term" value="F:ATP binding"/>
    <property type="evidence" value="ECO:0007669"/>
    <property type="project" value="UniProtKB-UniRule"/>
</dbReference>
<keyword evidence="9" id="KW-0418">Kinase</keyword>
<dbReference type="CDD" id="cd05117">
    <property type="entry name" value="STKc_CAMK"/>
    <property type="match status" value="1"/>
</dbReference>
<dbReference type="SMART" id="SM00220">
    <property type="entry name" value="S_TKc"/>
    <property type="match status" value="1"/>
</dbReference>
<comment type="catalytic activity">
    <reaction evidence="14">
        <text>L-seryl-[protein] + ATP = O-phospho-L-seryl-[protein] + ADP + H(+)</text>
        <dbReference type="Rhea" id="RHEA:17989"/>
        <dbReference type="Rhea" id="RHEA-COMP:9863"/>
        <dbReference type="Rhea" id="RHEA-COMP:11604"/>
        <dbReference type="ChEBI" id="CHEBI:15378"/>
        <dbReference type="ChEBI" id="CHEBI:29999"/>
        <dbReference type="ChEBI" id="CHEBI:30616"/>
        <dbReference type="ChEBI" id="CHEBI:83421"/>
        <dbReference type="ChEBI" id="CHEBI:456216"/>
        <dbReference type="EC" id="2.7.11.1"/>
    </reaction>
</comment>
<comment type="cofactor">
    <cofactor evidence="1">
        <name>Mg(2+)</name>
        <dbReference type="ChEBI" id="CHEBI:18420"/>
    </cofactor>
</comment>
<dbReference type="PROSITE" id="PS50011">
    <property type="entry name" value="PROTEIN_KINASE_DOM"/>
    <property type="match status" value="1"/>
</dbReference>
<dbReference type="Pfam" id="PF13499">
    <property type="entry name" value="EF-hand_7"/>
    <property type="match status" value="1"/>
</dbReference>
<evidence type="ECO:0000256" key="3">
    <source>
        <dbReference type="ARBA" id="ARBA00012513"/>
    </source>
</evidence>
<evidence type="ECO:0000256" key="1">
    <source>
        <dbReference type="ARBA" id="ARBA00001946"/>
    </source>
</evidence>
<evidence type="ECO:0000256" key="11">
    <source>
        <dbReference type="ARBA" id="ARBA00022840"/>
    </source>
</evidence>
<name>A0AAD1U4I8_EUPCR</name>
<protein>
    <recommendedName>
        <fullName evidence="3">non-specific serine/threonine protein kinase</fullName>
        <ecNumber evidence="3">2.7.11.1</ecNumber>
    </recommendedName>
</protein>
<dbReference type="GO" id="GO:0004674">
    <property type="term" value="F:protein serine/threonine kinase activity"/>
    <property type="evidence" value="ECO:0007669"/>
    <property type="project" value="UniProtKB-KW"/>
</dbReference>
<proteinExistence type="inferred from homology"/>
<evidence type="ECO:0000256" key="12">
    <source>
        <dbReference type="ARBA" id="ARBA00024334"/>
    </source>
</evidence>
<dbReference type="InterPro" id="IPR008271">
    <property type="entry name" value="Ser/Thr_kinase_AS"/>
</dbReference>
<dbReference type="PROSITE" id="PS00018">
    <property type="entry name" value="EF_HAND_1"/>
    <property type="match status" value="1"/>
</dbReference>
<evidence type="ECO:0000313" key="19">
    <source>
        <dbReference type="EMBL" id="CAI2361773.1"/>
    </source>
</evidence>
<evidence type="ECO:0000256" key="16">
    <source>
        <dbReference type="SAM" id="MobiDB-lite"/>
    </source>
</evidence>
<evidence type="ECO:0000259" key="18">
    <source>
        <dbReference type="PROSITE" id="PS50222"/>
    </source>
</evidence>